<evidence type="ECO:0000256" key="5">
    <source>
        <dbReference type="ARBA" id="ARBA00022840"/>
    </source>
</evidence>
<dbReference type="PANTHER" id="PTHR11070">
    <property type="entry name" value="UVRD / RECB / PCRA DNA HELICASE FAMILY MEMBER"/>
    <property type="match status" value="1"/>
</dbReference>
<dbReference type="InterPro" id="IPR027417">
    <property type="entry name" value="P-loop_NTPase"/>
</dbReference>
<comment type="caution">
    <text evidence="15">The sequence shown here is derived from an EMBL/GenBank/DDBJ whole genome shotgun (WGS) entry which is preliminary data.</text>
</comment>
<evidence type="ECO:0000256" key="2">
    <source>
        <dbReference type="ARBA" id="ARBA00022741"/>
    </source>
</evidence>
<keyword evidence="6" id="KW-0238">DNA-binding</keyword>
<dbReference type="RefSeq" id="WP_107288788.1">
    <property type="nucleotide sequence ID" value="NZ_PYNF01000002.1"/>
</dbReference>
<evidence type="ECO:0000256" key="12">
    <source>
        <dbReference type="PROSITE-ProRule" id="PRU00560"/>
    </source>
</evidence>
<dbReference type="GO" id="GO:0000725">
    <property type="term" value="P:recombinational repair"/>
    <property type="evidence" value="ECO:0007669"/>
    <property type="project" value="TreeGrafter"/>
</dbReference>
<keyword evidence="7" id="KW-0413">Isomerase</keyword>
<reference evidence="15 16" key="1">
    <citation type="submission" date="2018-01" db="EMBL/GenBank/DDBJ databases">
        <title>Whole genome sequencing of Histamine producing bacteria.</title>
        <authorList>
            <person name="Butler K."/>
        </authorList>
    </citation>
    <scope>NUCLEOTIDE SEQUENCE [LARGE SCALE GENOMIC DNA]</scope>
    <source>
        <strain evidence="15 16">FS-7.2</strain>
    </source>
</reference>
<evidence type="ECO:0000256" key="7">
    <source>
        <dbReference type="ARBA" id="ARBA00023235"/>
    </source>
</evidence>
<accession>A0A2T3KMN6</accession>
<dbReference type="Pfam" id="PF13361">
    <property type="entry name" value="UvrD_C"/>
    <property type="match status" value="1"/>
</dbReference>
<dbReference type="PROSITE" id="PS51198">
    <property type="entry name" value="UVRD_HELICASE_ATP_BIND"/>
    <property type="match status" value="1"/>
</dbReference>
<evidence type="ECO:0000256" key="11">
    <source>
        <dbReference type="ARBA" id="ARBA00048988"/>
    </source>
</evidence>
<dbReference type="Gene3D" id="1.10.486.10">
    <property type="entry name" value="PCRA, domain 4"/>
    <property type="match status" value="1"/>
</dbReference>
<evidence type="ECO:0000256" key="4">
    <source>
        <dbReference type="ARBA" id="ARBA00022806"/>
    </source>
</evidence>
<dbReference type="CDD" id="cd17932">
    <property type="entry name" value="DEXQc_UvrD"/>
    <property type="match status" value="1"/>
</dbReference>
<dbReference type="InterPro" id="IPR000212">
    <property type="entry name" value="DNA_helicase_UvrD/REP"/>
</dbReference>
<evidence type="ECO:0000313" key="16">
    <source>
        <dbReference type="Proteomes" id="UP000241426"/>
    </source>
</evidence>
<dbReference type="GO" id="GO:0043138">
    <property type="term" value="F:3'-5' DNA helicase activity"/>
    <property type="evidence" value="ECO:0007669"/>
    <property type="project" value="UniProtKB-EC"/>
</dbReference>
<evidence type="ECO:0000256" key="1">
    <source>
        <dbReference type="ARBA" id="ARBA00009922"/>
    </source>
</evidence>
<keyword evidence="4 12" id="KW-0347">Helicase</keyword>
<dbReference type="Pfam" id="PF00580">
    <property type="entry name" value="UvrD-helicase"/>
    <property type="match status" value="1"/>
</dbReference>
<dbReference type="InterPro" id="IPR014017">
    <property type="entry name" value="DNA_helicase_UvrD-like_C"/>
</dbReference>
<comment type="similarity">
    <text evidence="1">Belongs to the helicase family. UvrD subfamily.</text>
</comment>
<dbReference type="Gene3D" id="3.40.50.300">
    <property type="entry name" value="P-loop containing nucleotide triphosphate hydrolases"/>
    <property type="match status" value="2"/>
</dbReference>
<comment type="catalytic activity">
    <reaction evidence="11">
        <text>ATP + H2O = ADP + phosphate + H(+)</text>
        <dbReference type="Rhea" id="RHEA:13065"/>
        <dbReference type="ChEBI" id="CHEBI:15377"/>
        <dbReference type="ChEBI" id="CHEBI:15378"/>
        <dbReference type="ChEBI" id="CHEBI:30616"/>
        <dbReference type="ChEBI" id="CHEBI:43474"/>
        <dbReference type="ChEBI" id="CHEBI:456216"/>
        <dbReference type="EC" id="5.6.2.4"/>
    </reaction>
</comment>
<evidence type="ECO:0000313" key="15">
    <source>
        <dbReference type="EMBL" id="PSV01060.1"/>
    </source>
</evidence>
<evidence type="ECO:0000256" key="6">
    <source>
        <dbReference type="ARBA" id="ARBA00023125"/>
    </source>
</evidence>
<proteinExistence type="inferred from homology"/>
<protein>
    <recommendedName>
        <fullName evidence="9">DNA 3'-5' helicase</fullName>
        <ecNumber evidence="9">5.6.2.4</ecNumber>
    </recommendedName>
    <alternativeName>
        <fullName evidence="10">DNA 3'-5' helicase II</fullName>
    </alternativeName>
</protein>
<feature type="binding site" evidence="12">
    <location>
        <begin position="29"/>
        <end position="36"/>
    </location>
    <ligand>
        <name>ATP</name>
        <dbReference type="ChEBI" id="CHEBI:30616"/>
    </ligand>
</feature>
<name>A0A2T3KMN6_9GAMM</name>
<dbReference type="PANTHER" id="PTHR11070:SF2">
    <property type="entry name" value="ATP-DEPENDENT DNA HELICASE SRS2"/>
    <property type="match status" value="1"/>
</dbReference>
<evidence type="ECO:0000256" key="8">
    <source>
        <dbReference type="ARBA" id="ARBA00034617"/>
    </source>
</evidence>
<organism evidence="15 16">
    <name type="scientific">Photobacterium kishitanii</name>
    <dbReference type="NCBI Taxonomy" id="318456"/>
    <lineage>
        <taxon>Bacteria</taxon>
        <taxon>Pseudomonadati</taxon>
        <taxon>Pseudomonadota</taxon>
        <taxon>Gammaproteobacteria</taxon>
        <taxon>Vibrionales</taxon>
        <taxon>Vibrionaceae</taxon>
        <taxon>Photobacterium</taxon>
    </lineage>
</organism>
<feature type="domain" description="UvrD-like helicase ATP-binding" evidence="13">
    <location>
        <begin position="8"/>
        <end position="315"/>
    </location>
</feature>
<dbReference type="GO" id="GO:0005524">
    <property type="term" value="F:ATP binding"/>
    <property type="evidence" value="ECO:0007669"/>
    <property type="project" value="UniProtKB-UniRule"/>
</dbReference>
<keyword evidence="2 12" id="KW-0547">Nucleotide-binding</keyword>
<evidence type="ECO:0000256" key="9">
    <source>
        <dbReference type="ARBA" id="ARBA00034808"/>
    </source>
</evidence>
<dbReference type="PROSITE" id="PS51217">
    <property type="entry name" value="UVRD_HELICASE_CTER"/>
    <property type="match status" value="1"/>
</dbReference>
<dbReference type="GO" id="GO:0033202">
    <property type="term" value="C:DNA helicase complex"/>
    <property type="evidence" value="ECO:0007669"/>
    <property type="project" value="TreeGrafter"/>
</dbReference>
<comment type="catalytic activity">
    <reaction evidence="8">
        <text>Couples ATP hydrolysis with the unwinding of duplex DNA by translocating in the 3'-5' direction.</text>
        <dbReference type="EC" id="5.6.2.4"/>
    </reaction>
</comment>
<dbReference type="GO" id="GO:0016887">
    <property type="term" value="F:ATP hydrolysis activity"/>
    <property type="evidence" value="ECO:0007669"/>
    <property type="project" value="RHEA"/>
</dbReference>
<sequence length="679" mass="77479">MNIQEAYNRLNKKQKNIVKSNSLRLLVLAGAGTGKTSSIVVRITKHLSNDGFLPENIVALTFSNKAARELKERVELIVGKSKCEGMFIGTFHAFCVRVLKNFYEEALLTENFQILDSDDQKSLIKTIIKARELKIIDEIKRKTHKKEDIDSIKSEFKTHLGMTKNIIAVLSEFKNNELPLTHLANRFLDFNVPAEYALLYAAIINDYENKKNAVGVVDFDDLIVKTNFIFSEHEWIKKEFGKRIKAVLVDEYQDTSKVQSTLISNICSQESFLTVIGDDDQSIYGWRGAYIDNILGFGERENAQVIKLEQNYRSSQIILSAANSIIKNNKHRLGKSLWTDNIGIEKITTITCYNNFEEGDYVAAKVKKLIEDGSSPSSIAILYRKNFMSSTIEGAFHKSQIPYKVYGGLSFWQRTEIKDFMALLKWVRNPDQSLSIKRYLTLIKIGYGELKHIAINRLSEENNTTYETELINFAFNGKSNRTKEGLKAIISMINNARTIYREEGLHKLTIYLSDACNIADSYKKIKDPEKIIEMMQNIAALSDMTEHFISESDVSSQVANDDLTAFLISADLQLDGVEEKEEKNLVSIMTIHAAKGLEFSYVFLIGVDEGHFPSERIFDITEMEEERRIAYVAVTRAKEKLWISCANNRLGKPTQGESQFTKEIPQELINKERLVRKLF</sequence>
<dbReference type="EC" id="5.6.2.4" evidence="9"/>
<dbReference type="SUPFAM" id="SSF52540">
    <property type="entry name" value="P-loop containing nucleoside triphosphate hydrolases"/>
    <property type="match status" value="1"/>
</dbReference>
<dbReference type="InterPro" id="IPR014016">
    <property type="entry name" value="UvrD-like_ATP-bd"/>
</dbReference>
<dbReference type="Proteomes" id="UP000241426">
    <property type="component" value="Unassembled WGS sequence"/>
</dbReference>
<evidence type="ECO:0000259" key="13">
    <source>
        <dbReference type="PROSITE" id="PS51198"/>
    </source>
</evidence>
<evidence type="ECO:0000256" key="10">
    <source>
        <dbReference type="ARBA" id="ARBA00034923"/>
    </source>
</evidence>
<dbReference type="InterPro" id="IPR013986">
    <property type="entry name" value="DExx_box_DNA_helicase_dom_sf"/>
</dbReference>
<dbReference type="GO" id="GO:0003677">
    <property type="term" value="F:DNA binding"/>
    <property type="evidence" value="ECO:0007669"/>
    <property type="project" value="UniProtKB-KW"/>
</dbReference>
<gene>
    <name evidence="15" type="ORF">C9J27_03315</name>
</gene>
<dbReference type="EMBL" id="PYNF01000002">
    <property type="protein sequence ID" value="PSV01060.1"/>
    <property type="molecule type" value="Genomic_DNA"/>
</dbReference>
<feature type="domain" description="UvrD-like helicase C-terminal" evidence="14">
    <location>
        <begin position="316"/>
        <end position="596"/>
    </location>
</feature>
<dbReference type="Gene3D" id="1.10.10.160">
    <property type="match status" value="1"/>
</dbReference>
<dbReference type="GO" id="GO:0005829">
    <property type="term" value="C:cytosol"/>
    <property type="evidence" value="ECO:0007669"/>
    <property type="project" value="TreeGrafter"/>
</dbReference>
<keyword evidence="3 12" id="KW-0378">Hydrolase</keyword>
<evidence type="ECO:0000256" key="3">
    <source>
        <dbReference type="ARBA" id="ARBA00022801"/>
    </source>
</evidence>
<keyword evidence="5 12" id="KW-0067">ATP-binding</keyword>
<dbReference type="AlphaFoldDB" id="A0A2T3KMN6"/>
<evidence type="ECO:0000259" key="14">
    <source>
        <dbReference type="PROSITE" id="PS51217"/>
    </source>
</evidence>